<gene>
    <name evidence="1" type="ORF">RT41_GL001919</name>
</gene>
<sequence>MRNTFDHFQTVIQWWRYNGDIISVTNSVEILLHGIIEGLLLKIPFLS</sequence>
<dbReference type="AlphaFoldDB" id="A0A2A5RK63"/>
<dbReference type="Proteomes" id="UP000218181">
    <property type="component" value="Unassembled WGS sequence"/>
</dbReference>
<proteinExistence type="predicted"/>
<keyword evidence="2" id="KW-1185">Reference proteome</keyword>
<evidence type="ECO:0000313" key="2">
    <source>
        <dbReference type="Proteomes" id="UP000218181"/>
    </source>
</evidence>
<organism evidence="1 2">
    <name type="scientific">Lactococcus fujiensis JCM 16395</name>
    <dbReference type="NCBI Taxonomy" id="1291764"/>
    <lineage>
        <taxon>Bacteria</taxon>
        <taxon>Bacillati</taxon>
        <taxon>Bacillota</taxon>
        <taxon>Bacilli</taxon>
        <taxon>Lactobacillales</taxon>
        <taxon>Streptococcaceae</taxon>
        <taxon>Lactococcus</taxon>
    </lineage>
</organism>
<dbReference type="EMBL" id="JXJU01000008">
    <property type="protein sequence ID" value="PCR99543.1"/>
    <property type="molecule type" value="Genomic_DNA"/>
</dbReference>
<comment type="caution">
    <text evidence="1">The sequence shown here is derived from an EMBL/GenBank/DDBJ whole genome shotgun (WGS) entry which is preliminary data.</text>
</comment>
<accession>A0A2A5RK63</accession>
<name>A0A2A5RK63_9LACT</name>
<protein>
    <submittedName>
        <fullName evidence="1">Uncharacterized protein</fullName>
    </submittedName>
</protein>
<reference evidence="1 2" key="1">
    <citation type="submission" date="2014-12" db="EMBL/GenBank/DDBJ databases">
        <title>Draft genome sequences of 10 type strains of Lactococcus.</title>
        <authorList>
            <person name="Sun Z."/>
            <person name="Zhong Z."/>
            <person name="Liu W."/>
            <person name="Zhang W."/>
            <person name="Zhang H."/>
        </authorList>
    </citation>
    <scope>NUCLEOTIDE SEQUENCE [LARGE SCALE GENOMIC DNA]</scope>
    <source>
        <strain evidence="1 2">JCM 16395</strain>
    </source>
</reference>
<evidence type="ECO:0000313" key="1">
    <source>
        <dbReference type="EMBL" id="PCR99543.1"/>
    </source>
</evidence>
<dbReference type="RefSeq" id="WP_180752699.1">
    <property type="nucleotide sequence ID" value="NZ_JXJU01000008.1"/>
</dbReference>